<dbReference type="Proteomes" id="UP000253919">
    <property type="component" value="Unassembled WGS sequence"/>
</dbReference>
<accession>A0A369QLC2</accession>
<sequence>MRSLFTWGDSADNRTVMGAPVDVDLKTVAYIKSSNDRLTELNQLVNRYKGTPHEEKLKLVHEKTKKIHAYLVEKKKVHELELFHLQNTEHFINTFSIILEAYLKQQDNSYAATNRHLKPGSLPEKFRPIKNKQNQETCRNIEMVKPVTMPENFSNPVRSAAIPQLTVPSISINTFATVTYYKEDADENLLAREIGYTSNDIEKESFLQHVSACFGIRGISYMGNALVTIANNNGTQPTGLVPIIHWEGFLYALNLNDYRLFPVKINRN</sequence>
<dbReference type="EMBL" id="QASA01000001">
    <property type="protein sequence ID" value="RDC64445.1"/>
    <property type="molecule type" value="Genomic_DNA"/>
</dbReference>
<evidence type="ECO:0000313" key="2">
    <source>
        <dbReference type="Proteomes" id="UP000253919"/>
    </source>
</evidence>
<dbReference type="OrthoDB" id="848076at2"/>
<protein>
    <submittedName>
        <fullName evidence="1">Uncharacterized protein</fullName>
    </submittedName>
</protein>
<name>A0A369QLC2_9BACT</name>
<dbReference type="RefSeq" id="WP_147275691.1">
    <property type="nucleotide sequence ID" value="NZ_QASA01000001.1"/>
</dbReference>
<dbReference type="AlphaFoldDB" id="A0A369QLC2"/>
<evidence type="ECO:0000313" key="1">
    <source>
        <dbReference type="EMBL" id="RDC64445.1"/>
    </source>
</evidence>
<organism evidence="1 2">
    <name type="scientific">Adhaeribacter pallidiroseus</name>
    <dbReference type="NCBI Taxonomy" id="2072847"/>
    <lineage>
        <taxon>Bacteria</taxon>
        <taxon>Pseudomonadati</taxon>
        <taxon>Bacteroidota</taxon>
        <taxon>Cytophagia</taxon>
        <taxon>Cytophagales</taxon>
        <taxon>Hymenobacteraceae</taxon>
        <taxon>Adhaeribacter</taxon>
    </lineage>
</organism>
<proteinExistence type="predicted"/>
<keyword evidence="2" id="KW-1185">Reference proteome</keyword>
<reference evidence="1 2" key="1">
    <citation type="submission" date="2018-04" db="EMBL/GenBank/DDBJ databases">
        <title>Adhaeribacter sp. HMF7616 genome sequencing and assembly.</title>
        <authorList>
            <person name="Kang H."/>
            <person name="Kang J."/>
            <person name="Cha I."/>
            <person name="Kim H."/>
            <person name="Joh K."/>
        </authorList>
    </citation>
    <scope>NUCLEOTIDE SEQUENCE [LARGE SCALE GENOMIC DNA]</scope>
    <source>
        <strain evidence="1 2">HMF7616</strain>
    </source>
</reference>
<gene>
    <name evidence="1" type="ORF">AHMF7616_03059</name>
</gene>
<comment type="caution">
    <text evidence="1">The sequence shown here is derived from an EMBL/GenBank/DDBJ whole genome shotgun (WGS) entry which is preliminary data.</text>
</comment>